<dbReference type="Proteomes" id="UP001162480">
    <property type="component" value="Chromosome 3"/>
</dbReference>
<dbReference type="AlphaFoldDB" id="A0AA36ARP6"/>
<proteinExistence type="predicted"/>
<name>A0AA36ARP6_OCTVU</name>
<accession>A0AA36ARP6</accession>
<organism evidence="1 2">
    <name type="scientific">Octopus vulgaris</name>
    <name type="common">Common octopus</name>
    <dbReference type="NCBI Taxonomy" id="6645"/>
    <lineage>
        <taxon>Eukaryota</taxon>
        <taxon>Metazoa</taxon>
        <taxon>Spiralia</taxon>
        <taxon>Lophotrochozoa</taxon>
        <taxon>Mollusca</taxon>
        <taxon>Cephalopoda</taxon>
        <taxon>Coleoidea</taxon>
        <taxon>Octopodiformes</taxon>
        <taxon>Octopoda</taxon>
        <taxon>Incirrata</taxon>
        <taxon>Octopodidae</taxon>
        <taxon>Octopus</taxon>
    </lineage>
</organism>
<reference evidence="1" key="1">
    <citation type="submission" date="2023-08" db="EMBL/GenBank/DDBJ databases">
        <authorList>
            <person name="Alioto T."/>
            <person name="Alioto T."/>
            <person name="Gomez Garrido J."/>
        </authorList>
    </citation>
    <scope>NUCLEOTIDE SEQUENCE</scope>
</reference>
<sequence length="122" mass="14001">MNRKKLEALKLPNGKADTVVKGITTVLDEYNLWNCVKMIVADTSVNIGKRNGIIIQLLRLFAQKDLKEPQFIGCQHHIRDRVLRVVMDNELGEKKSSSNIEYTFIPELLKNYEKLQANFNNG</sequence>
<gene>
    <name evidence="1" type="ORF">OCTVUL_1B007610</name>
</gene>
<evidence type="ECO:0000313" key="2">
    <source>
        <dbReference type="Proteomes" id="UP001162480"/>
    </source>
</evidence>
<dbReference type="EMBL" id="OX597816">
    <property type="protein sequence ID" value="CAI9719997.1"/>
    <property type="molecule type" value="Genomic_DNA"/>
</dbReference>
<evidence type="ECO:0000313" key="1">
    <source>
        <dbReference type="EMBL" id="CAI9719997.1"/>
    </source>
</evidence>
<keyword evidence="2" id="KW-1185">Reference proteome</keyword>
<protein>
    <submittedName>
        <fullName evidence="1">Uncharacterized protein</fullName>
    </submittedName>
</protein>